<comment type="similarity">
    <text evidence="1">Belongs to the HesB/IscA family.</text>
</comment>
<dbReference type="SUPFAM" id="SSF89360">
    <property type="entry name" value="HesB-like domain"/>
    <property type="match status" value="1"/>
</dbReference>
<comment type="caution">
    <text evidence="2">The sequence shown here is derived from an EMBL/GenBank/DDBJ whole genome shotgun (WGS) entry which is preliminary data.</text>
</comment>
<name>A0A429XWZ8_9BACI</name>
<dbReference type="RefSeq" id="WP_126051394.1">
    <property type="nucleotide sequence ID" value="NZ_QYTV02000006.1"/>
</dbReference>
<dbReference type="InterPro" id="IPR008326">
    <property type="entry name" value="PdhI-like"/>
</dbReference>
<dbReference type="EMBL" id="QYTV02000006">
    <property type="protein sequence ID" value="RST73015.1"/>
    <property type="molecule type" value="Genomic_DNA"/>
</dbReference>
<evidence type="ECO:0000256" key="1">
    <source>
        <dbReference type="ARBA" id="ARBA00006718"/>
    </source>
</evidence>
<accession>A0A429XWZ8</accession>
<sequence length="96" mass="11265">MQIKLSDRAVEWFKDELLLEKGDTVRFFVRYGGSSPLQEGFSLGMNKEDPMDPGITLNKDGVTFFIEERDIWYFQDHNLIVNYDEKTDGPVYSYEK</sequence>
<keyword evidence="3" id="KW-1185">Reference proteome</keyword>
<dbReference type="InterPro" id="IPR035903">
    <property type="entry name" value="HesB-like_dom_sf"/>
</dbReference>
<protein>
    <recommendedName>
        <fullName evidence="4">FeS cluster biogenesis domain-containing protein</fullName>
    </recommendedName>
</protein>
<organism evidence="2 3">
    <name type="scientific">Siminovitchia acidinfaciens</name>
    <dbReference type="NCBI Taxonomy" id="2321395"/>
    <lineage>
        <taxon>Bacteria</taxon>
        <taxon>Bacillati</taxon>
        <taxon>Bacillota</taxon>
        <taxon>Bacilli</taxon>
        <taxon>Bacillales</taxon>
        <taxon>Bacillaceae</taxon>
        <taxon>Siminovitchia</taxon>
    </lineage>
</organism>
<gene>
    <name evidence="2" type="ORF">D4T97_014100</name>
</gene>
<reference evidence="2" key="1">
    <citation type="submission" date="2018-12" db="EMBL/GenBank/DDBJ databases">
        <authorList>
            <person name="Sun L."/>
            <person name="Chen Z."/>
        </authorList>
    </citation>
    <scope>NUCLEOTIDE SEQUENCE [LARGE SCALE GENOMIC DNA]</scope>
    <source>
        <strain evidence="2">3-2-2</strain>
    </source>
</reference>
<evidence type="ECO:0008006" key="4">
    <source>
        <dbReference type="Google" id="ProtNLM"/>
    </source>
</evidence>
<dbReference type="OrthoDB" id="1645729at2"/>
<dbReference type="Proteomes" id="UP000287156">
    <property type="component" value="Unassembled WGS sequence"/>
</dbReference>
<proteinExistence type="inferred from homology"/>
<evidence type="ECO:0000313" key="2">
    <source>
        <dbReference type="EMBL" id="RST73015.1"/>
    </source>
</evidence>
<dbReference type="AlphaFoldDB" id="A0A429XWZ8"/>
<dbReference type="PIRSF" id="PIRSF034852">
    <property type="entry name" value="UCP034852"/>
    <property type="match status" value="1"/>
</dbReference>
<evidence type="ECO:0000313" key="3">
    <source>
        <dbReference type="Proteomes" id="UP000287156"/>
    </source>
</evidence>